<dbReference type="OrthoDB" id="9986677at2759"/>
<gene>
    <name evidence="1" type="ORF">PIIN_11193</name>
</gene>
<comment type="caution">
    <text evidence="1">The sequence shown here is derived from an EMBL/GenBank/DDBJ whole genome shotgun (WGS) entry which is preliminary data.</text>
</comment>
<reference evidence="1 2" key="1">
    <citation type="journal article" date="2011" name="PLoS Pathog.">
        <title>Endophytic Life Strategies Decoded by Genome and Transcriptome Analyses of the Mutualistic Root Symbiont Piriformospora indica.</title>
        <authorList>
            <person name="Zuccaro A."/>
            <person name="Lahrmann U."/>
            <person name="Guldener U."/>
            <person name="Langen G."/>
            <person name="Pfiffi S."/>
            <person name="Biedenkopf D."/>
            <person name="Wong P."/>
            <person name="Samans B."/>
            <person name="Grimm C."/>
            <person name="Basiewicz M."/>
            <person name="Murat C."/>
            <person name="Martin F."/>
            <person name="Kogel K.H."/>
        </authorList>
    </citation>
    <scope>NUCLEOTIDE SEQUENCE [LARGE SCALE GENOMIC DNA]</scope>
    <source>
        <strain evidence="1 2">DSM 11827</strain>
    </source>
</reference>
<organism evidence="1 2">
    <name type="scientific">Serendipita indica (strain DSM 11827)</name>
    <name type="common">Root endophyte fungus</name>
    <name type="synonym">Piriformospora indica</name>
    <dbReference type="NCBI Taxonomy" id="1109443"/>
    <lineage>
        <taxon>Eukaryota</taxon>
        <taxon>Fungi</taxon>
        <taxon>Dikarya</taxon>
        <taxon>Basidiomycota</taxon>
        <taxon>Agaricomycotina</taxon>
        <taxon>Agaricomycetes</taxon>
        <taxon>Sebacinales</taxon>
        <taxon>Serendipitaceae</taxon>
        <taxon>Serendipita</taxon>
    </lineage>
</organism>
<dbReference type="HOGENOM" id="CLU_3112073_0_0_1"/>
<dbReference type="Proteomes" id="UP000007148">
    <property type="component" value="Unassembled WGS sequence"/>
</dbReference>
<sequence length="51" mass="5737">MAHFANPVVVDDKTFAYDERDAYAMGNFHAGLATEATMDDYADEEDSPYEE</sequence>
<protein>
    <submittedName>
        <fullName evidence="1">Uncharacterized protein</fullName>
    </submittedName>
</protein>
<evidence type="ECO:0000313" key="1">
    <source>
        <dbReference type="EMBL" id="CCA77211.1"/>
    </source>
</evidence>
<keyword evidence="2" id="KW-1185">Reference proteome</keyword>
<name>G4U0W8_SERID</name>
<dbReference type="EMBL" id="CAFZ01001372">
    <property type="protein sequence ID" value="CCA77211.1"/>
    <property type="molecule type" value="Genomic_DNA"/>
</dbReference>
<feature type="non-terminal residue" evidence="1">
    <location>
        <position position="51"/>
    </location>
</feature>
<evidence type="ECO:0000313" key="2">
    <source>
        <dbReference type="Proteomes" id="UP000007148"/>
    </source>
</evidence>
<accession>G4U0W8</accession>
<proteinExistence type="predicted"/>
<dbReference type="AlphaFoldDB" id="G4U0W8"/>
<dbReference type="InParanoid" id="G4U0W8"/>